<reference evidence="1 2" key="1">
    <citation type="submission" date="2021-06" db="EMBL/GenBank/DDBJ databases">
        <title>Caerostris extrusa draft genome.</title>
        <authorList>
            <person name="Kono N."/>
            <person name="Arakawa K."/>
        </authorList>
    </citation>
    <scope>NUCLEOTIDE SEQUENCE [LARGE SCALE GENOMIC DNA]</scope>
</reference>
<protein>
    <submittedName>
        <fullName evidence="1">Helitron_like_N domain-containing protein</fullName>
    </submittedName>
</protein>
<evidence type="ECO:0000313" key="2">
    <source>
        <dbReference type="Proteomes" id="UP001054945"/>
    </source>
</evidence>
<dbReference type="AlphaFoldDB" id="A0AAV4TUZ8"/>
<dbReference type="PANTHER" id="PTHR45786">
    <property type="entry name" value="DNA BINDING PROTEIN-LIKE"/>
    <property type="match status" value="1"/>
</dbReference>
<keyword evidence="2" id="KW-1185">Reference proteome</keyword>
<evidence type="ECO:0000313" key="1">
    <source>
        <dbReference type="EMBL" id="GIY48886.1"/>
    </source>
</evidence>
<proteinExistence type="predicted"/>
<sequence length="74" mass="8398">MVVIKADKVPSGEQAGRYNAPTINEVAVVTIGERRDVPIHRRDNKVHTIQDSHCSYDALQYALIFREGEDGYHF</sequence>
<organism evidence="1 2">
    <name type="scientific">Caerostris extrusa</name>
    <name type="common">Bark spider</name>
    <name type="synonym">Caerostris bankana</name>
    <dbReference type="NCBI Taxonomy" id="172846"/>
    <lineage>
        <taxon>Eukaryota</taxon>
        <taxon>Metazoa</taxon>
        <taxon>Ecdysozoa</taxon>
        <taxon>Arthropoda</taxon>
        <taxon>Chelicerata</taxon>
        <taxon>Arachnida</taxon>
        <taxon>Araneae</taxon>
        <taxon>Araneomorphae</taxon>
        <taxon>Entelegynae</taxon>
        <taxon>Araneoidea</taxon>
        <taxon>Araneidae</taxon>
        <taxon>Caerostris</taxon>
    </lineage>
</organism>
<accession>A0AAV4TUZ8</accession>
<gene>
    <name evidence="1" type="primary">evm_004144</name>
    <name evidence="1" type="ORF">CEXT_25711</name>
</gene>
<dbReference type="Proteomes" id="UP001054945">
    <property type="component" value="Unassembled WGS sequence"/>
</dbReference>
<dbReference type="PANTHER" id="PTHR45786:SF74">
    <property type="entry name" value="ATP-DEPENDENT DNA HELICASE"/>
    <property type="match status" value="1"/>
</dbReference>
<comment type="caution">
    <text evidence="1">The sequence shown here is derived from an EMBL/GenBank/DDBJ whole genome shotgun (WGS) entry which is preliminary data.</text>
</comment>
<name>A0AAV4TUZ8_CAEEX</name>
<dbReference type="EMBL" id="BPLR01011770">
    <property type="protein sequence ID" value="GIY48886.1"/>
    <property type="molecule type" value="Genomic_DNA"/>
</dbReference>